<dbReference type="OrthoDB" id="9769898at2"/>
<dbReference type="AlphaFoldDB" id="A0A0B6WTU2"/>
<name>A0A0B6WTU2_9BACT</name>
<reference evidence="1 2" key="2">
    <citation type="submission" date="2015-01" db="EMBL/GenBank/DDBJ databases">
        <title>Complete genome sequence of Pyrinomonas methylaliphatogenes type strain K22T.</title>
        <authorList>
            <person name="Lee K.C.Y."/>
            <person name="Power J.F."/>
            <person name="Dunfield P.F."/>
            <person name="Morgan X.C."/>
            <person name="Huttenhower C."/>
            <person name="Stott M.B."/>
        </authorList>
    </citation>
    <scope>NUCLEOTIDE SEQUENCE [LARGE SCALE GENOMIC DNA]</scope>
    <source>
        <strain evidence="1 2">K22</strain>
    </source>
</reference>
<dbReference type="InterPro" id="IPR010281">
    <property type="entry name" value="DUF885"/>
</dbReference>
<dbReference type="Pfam" id="PF05960">
    <property type="entry name" value="DUF885"/>
    <property type="match status" value="1"/>
</dbReference>
<evidence type="ECO:0000313" key="2">
    <source>
        <dbReference type="Proteomes" id="UP000031518"/>
    </source>
</evidence>
<keyword evidence="2" id="KW-1185">Reference proteome</keyword>
<dbReference type="PANTHER" id="PTHR33361:SF2">
    <property type="entry name" value="DUF885 DOMAIN-CONTAINING PROTEIN"/>
    <property type="match status" value="1"/>
</dbReference>
<gene>
    <name evidence="1" type="ORF">PYK22_00084</name>
</gene>
<dbReference type="STRING" id="454194.PYK22_00084"/>
<evidence type="ECO:0000313" key="1">
    <source>
        <dbReference type="EMBL" id="CDM64092.1"/>
    </source>
</evidence>
<dbReference type="PANTHER" id="PTHR33361">
    <property type="entry name" value="GLR0591 PROTEIN"/>
    <property type="match status" value="1"/>
</dbReference>
<protein>
    <recommendedName>
        <fullName evidence="3">X-Pro dipeptidyl-peptidase</fullName>
    </recommendedName>
</protein>
<organism evidence="1 2">
    <name type="scientific">Pyrinomonas methylaliphatogenes</name>
    <dbReference type="NCBI Taxonomy" id="454194"/>
    <lineage>
        <taxon>Bacteria</taxon>
        <taxon>Pseudomonadati</taxon>
        <taxon>Acidobacteriota</taxon>
        <taxon>Blastocatellia</taxon>
        <taxon>Blastocatellales</taxon>
        <taxon>Pyrinomonadaceae</taxon>
        <taxon>Pyrinomonas</taxon>
    </lineage>
</organism>
<dbReference type="EMBL" id="CBXV010000001">
    <property type="protein sequence ID" value="CDM64092.1"/>
    <property type="molecule type" value="Genomic_DNA"/>
</dbReference>
<evidence type="ECO:0008006" key="3">
    <source>
        <dbReference type="Google" id="ProtNLM"/>
    </source>
</evidence>
<sequence>MIARRTRSLLAASLIFILFAGEPSLLLAQTRSGESRQTPSADLDIDRSQSELRPLIERYNVDRASLTRTYPLVISPTARERFRKFYTEWLDRLAALDFDRLSQDGRIDYLLFKDHLEHELRQLDIQAKQFAEVEALLPFARAIFELDDSRRRMARVDAPRTAAMLDEMRKQIDGLRRSLEERLPARASGSNGSSAPPIRRNVALRAVNMLASLRATLKNWFDSYNGYDPIFTWWIAEPYRAVDQALQNYNSFLGERMAGVSLAQSEQAQSSAPPGGPQPERARRLIRARPGDTSDIVGDPIGRDALMAELAAEMIAYTPEELIEIANKEMAWCEAEMIKASRELGYGDDWKRALEHVKNQYVEPGKQPDLIRDLALEAIDFVEKNNLVTVPPLALETWRMQMMTPERQLVNPFFTGGETISISYPTNTMSHEQKMMSMRGNNIHFARATVFHELIPGHHLQGFMAARYKPYRAPFRTPFLVEGWALYWEFLLWDMNFPKTPENRIGMLFWRMHRCARVIFSLRFHLGEWTPQQCIDFLIQRVGHEPENAIAEVRRSFDGSYEPLYQAAYLLGGLQLYALHKELVGTGKMTDRAFHDAVLKENSIPVEMIRAKLTGERLTRDFKPQWKFYDSLARP</sequence>
<proteinExistence type="predicted"/>
<dbReference type="Proteomes" id="UP000031518">
    <property type="component" value="Unassembled WGS sequence"/>
</dbReference>
<accession>A0A0B6WTU2</accession>
<reference evidence="1 2" key="1">
    <citation type="submission" date="2013-12" db="EMBL/GenBank/DDBJ databases">
        <authorList>
            <person name="Stott M."/>
        </authorList>
    </citation>
    <scope>NUCLEOTIDE SEQUENCE [LARGE SCALE GENOMIC DNA]</scope>
    <source>
        <strain evidence="1 2">K22</strain>
    </source>
</reference>
<dbReference type="SUPFAM" id="SSF55486">
    <property type="entry name" value="Metalloproteases ('zincins'), catalytic domain"/>
    <property type="match status" value="1"/>
</dbReference>
<dbReference type="RefSeq" id="WP_083437472.1">
    <property type="nucleotide sequence ID" value="NZ_CBXV010000001.1"/>
</dbReference>